<evidence type="ECO:0000313" key="2">
    <source>
        <dbReference type="Proteomes" id="UP000225215"/>
    </source>
</evidence>
<protein>
    <submittedName>
        <fullName evidence="1">Uncharacterized protein</fullName>
    </submittedName>
</protein>
<dbReference type="EMBL" id="KY290955">
    <property type="protein sequence ID" value="APU01706.1"/>
    <property type="molecule type" value="Genomic_DNA"/>
</dbReference>
<sequence length="65" mass="7829">MKYQVNIKELKEWVSASWLESRINSGEQTPEDTEFLENIVNAMLYEYITHIEITEDEFKTLRRFA</sequence>
<organism evidence="1 2">
    <name type="scientific">Aeromonas phage 65.2</name>
    <dbReference type="NCBI Taxonomy" id="1932896"/>
    <lineage>
        <taxon>Viruses</taxon>
        <taxon>Duplodnaviria</taxon>
        <taxon>Heunggongvirae</taxon>
        <taxon>Uroviricota</taxon>
        <taxon>Caudoviricetes</taxon>
        <taxon>Pantevenvirales</taxon>
        <taxon>Straboviridae</taxon>
        <taxon>Emmerichvirinae</taxon>
        <taxon>Ishigurovirus</taxon>
        <taxon>Ishigurovirus osborne</taxon>
    </lineage>
</organism>
<dbReference type="Proteomes" id="UP000225215">
    <property type="component" value="Segment"/>
</dbReference>
<reference evidence="1" key="1">
    <citation type="journal article" date="2017" name="Sci. Rep.">
        <title>Characterization and diversity of phages infecting Aeromonas salmonicida subsp. salmonicida.</title>
        <authorList>
            <person name="Vincent A.T."/>
            <person name="Paquet V.E."/>
            <person name="Bernatchez A."/>
            <person name="Tremblay D.M."/>
            <person name="Moineau S."/>
            <person name="Charette S.J."/>
        </authorList>
    </citation>
    <scope>NUCLEOTIDE SEQUENCE [LARGE SCALE GENOMIC DNA]</scope>
</reference>
<evidence type="ECO:0000313" key="1">
    <source>
        <dbReference type="EMBL" id="APU01706.1"/>
    </source>
</evidence>
<accession>A0A219YCH9</accession>
<proteinExistence type="predicted"/>
<name>A0A219YCH9_9CAUD</name>